<evidence type="ECO:0000313" key="2">
    <source>
        <dbReference type="EMBL" id="KAL3817080.1"/>
    </source>
</evidence>
<proteinExistence type="predicted"/>
<evidence type="ECO:0000313" key="3">
    <source>
        <dbReference type="Proteomes" id="UP001530377"/>
    </source>
</evidence>
<dbReference type="AlphaFoldDB" id="A0ABD3RXX5"/>
<organism evidence="2 3">
    <name type="scientific">Cyclostephanos tholiformis</name>
    <dbReference type="NCBI Taxonomy" id="382380"/>
    <lineage>
        <taxon>Eukaryota</taxon>
        <taxon>Sar</taxon>
        <taxon>Stramenopiles</taxon>
        <taxon>Ochrophyta</taxon>
        <taxon>Bacillariophyta</taxon>
        <taxon>Coscinodiscophyceae</taxon>
        <taxon>Thalassiosirophycidae</taxon>
        <taxon>Stephanodiscales</taxon>
        <taxon>Stephanodiscaceae</taxon>
        <taxon>Cyclostephanos</taxon>
    </lineage>
</organism>
<feature type="region of interest" description="Disordered" evidence="1">
    <location>
        <begin position="103"/>
        <end position="153"/>
    </location>
</feature>
<gene>
    <name evidence="2" type="ORF">ACHAXA_000130</name>
</gene>
<dbReference type="Proteomes" id="UP001530377">
    <property type="component" value="Unassembled WGS sequence"/>
</dbReference>
<protein>
    <submittedName>
        <fullName evidence="2">Uncharacterized protein</fullName>
    </submittedName>
</protein>
<keyword evidence="3" id="KW-1185">Reference proteome</keyword>
<comment type="caution">
    <text evidence="2">The sequence shown here is derived from an EMBL/GenBank/DDBJ whole genome shotgun (WGS) entry which is preliminary data.</text>
</comment>
<evidence type="ECO:0000256" key="1">
    <source>
        <dbReference type="SAM" id="MobiDB-lite"/>
    </source>
</evidence>
<name>A0ABD3RXX5_9STRA</name>
<dbReference type="EMBL" id="JALLPB020000120">
    <property type="protein sequence ID" value="KAL3817080.1"/>
    <property type="molecule type" value="Genomic_DNA"/>
</dbReference>
<feature type="compositionally biased region" description="Basic and acidic residues" evidence="1">
    <location>
        <begin position="129"/>
        <end position="153"/>
    </location>
</feature>
<accession>A0ABD3RXX5</accession>
<sequence>MVNETQSYTVPTSKTTTPKCEDIDLRTLGEGDLESLRTEDAFMYHSIPGILKARLSLTEVDHSRVLDGARQEANTIVSRKSRVSTEGESMLSLEDLNFLLADDADDNDVPIPPEHRAASPETNDNGRNQGDEAARPDEIEDHINNISGEHEKP</sequence>
<reference evidence="2 3" key="1">
    <citation type="submission" date="2024-10" db="EMBL/GenBank/DDBJ databases">
        <title>Updated reference genomes for cyclostephanoid diatoms.</title>
        <authorList>
            <person name="Roberts W.R."/>
            <person name="Alverson A.J."/>
        </authorList>
    </citation>
    <scope>NUCLEOTIDE SEQUENCE [LARGE SCALE GENOMIC DNA]</scope>
    <source>
        <strain evidence="2 3">AJA228-03</strain>
    </source>
</reference>